<sequence length="344" mass="38537">MAKLSWIEFARGQWMSLPPVEVVDLTGKTVMVVGANAGIGFEATKHFARMNPDRIIFACRSRERGAAAVERLRNEADYSKAELWILDLCKFSSVKEFADKFEKDGGRLDILLENAAMEPRLDGVVDITEDGWESTVQVNDLSLSLLALRLLPRMVETARKYSTTPRLVLVSSEVHYLTRFNKAIEDAGNPLRLLGSKSYSSEPGVITERYNQTKLINVFFTRALGYRLSNAPIIVNTVNPGFCISELRKHQTGVTMWLLEKLLARTAEQGSRQLVWAAVGGEESRDALRGAYISIQEVCEPSDYVISENGKKMQDKLWDNLIEELSEIDSKVKPIVAQHLSAVI</sequence>
<dbReference type="STRING" id="68775.A0A5C3M276"/>
<dbReference type="PANTHER" id="PTHR43157:SF31">
    <property type="entry name" value="PHOSPHATIDYLINOSITOL-GLYCAN BIOSYNTHESIS CLASS F PROTEIN"/>
    <property type="match status" value="1"/>
</dbReference>
<dbReference type="Gene3D" id="3.40.50.720">
    <property type="entry name" value="NAD(P)-binding Rossmann-like Domain"/>
    <property type="match status" value="1"/>
</dbReference>
<organism evidence="2 3">
    <name type="scientific">Crucibulum laeve</name>
    <dbReference type="NCBI Taxonomy" id="68775"/>
    <lineage>
        <taxon>Eukaryota</taxon>
        <taxon>Fungi</taxon>
        <taxon>Dikarya</taxon>
        <taxon>Basidiomycota</taxon>
        <taxon>Agaricomycotina</taxon>
        <taxon>Agaricomycetes</taxon>
        <taxon>Agaricomycetidae</taxon>
        <taxon>Agaricales</taxon>
        <taxon>Agaricineae</taxon>
        <taxon>Nidulariaceae</taxon>
        <taxon>Crucibulum</taxon>
    </lineage>
</organism>
<evidence type="ECO:0008006" key="4">
    <source>
        <dbReference type="Google" id="ProtNLM"/>
    </source>
</evidence>
<protein>
    <recommendedName>
        <fullName evidence="4">Short-chain dehydrogenase</fullName>
    </recommendedName>
</protein>
<dbReference type="GO" id="GO:0016491">
    <property type="term" value="F:oxidoreductase activity"/>
    <property type="evidence" value="ECO:0007669"/>
    <property type="project" value="UniProtKB-KW"/>
</dbReference>
<evidence type="ECO:0000256" key="1">
    <source>
        <dbReference type="ARBA" id="ARBA00023002"/>
    </source>
</evidence>
<accession>A0A5C3M276</accession>
<dbReference type="EMBL" id="ML213599">
    <property type="protein sequence ID" value="TFK39464.1"/>
    <property type="molecule type" value="Genomic_DNA"/>
</dbReference>
<dbReference type="Pfam" id="PF00106">
    <property type="entry name" value="adh_short"/>
    <property type="match status" value="1"/>
</dbReference>
<dbReference type="Proteomes" id="UP000308652">
    <property type="component" value="Unassembled WGS sequence"/>
</dbReference>
<gene>
    <name evidence="2" type="ORF">BDQ12DRAFT_649951</name>
</gene>
<dbReference type="InterPro" id="IPR036291">
    <property type="entry name" value="NAD(P)-bd_dom_sf"/>
</dbReference>
<keyword evidence="1" id="KW-0560">Oxidoreductase</keyword>
<dbReference type="InterPro" id="IPR002347">
    <property type="entry name" value="SDR_fam"/>
</dbReference>
<dbReference type="OrthoDB" id="542013at2759"/>
<dbReference type="AlphaFoldDB" id="A0A5C3M276"/>
<evidence type="ECO:0000313" key="3">
    <source>
        <dbReference type="Proteomes" id="UP000308652"/>
    </source>
</evidence>
<dbReference type="PANTHER" id="PTHR43157">
    <property type="entry name" value="PHOSPHATIDYLINOSITOL-GLYCAN BIOSYNTHESIS CLASS F PROTEIN-RELATED"/>
    <property type="match status" value="1"/>
</dbReference>
<proteinExistence type="predicted"/>
<dbReference type="PRINTS" id="PR00081">
    <property type="entry name" value="GDHRDH"/>
</dbReference>
<name>A0A5C3M276_9AGAR</name>
<evidence type="ECO:0000313" key="2">
    <source>
        <dbReference type="EMBL" id="TFK39464.1"/>
    </source>
</evidence>
<keyword evidence="3" id="KW-1185">Reference proteome</keyword>
<dbReference type="SUPFAM" id="SSF51735">
    <property type="entry name" value="NAD(P)-binding Rossmann-fold domains"/>
    <property type="match status" value="1"/>
</dbReference>
<reference evidence="2 3" key="1">
    <citation type="journal article" date="2019" name="Nat. Ecol. Evol.">
        <title>Megaphylogeny resolves global patterns of mushroom evolution.</title>
        <authorList>
            <person name="Varga T."/>
            <person name="Krizsan K."/>
            <person name="Foldi C."/>
            <person name="Dima B."/>
            <person name="Sanchez-Garcia M."/>
            <person name="Sanchez-Ramirez S."/>
            <person name="Szollosi G.J."/>
            <person name="Szarkandi J.G."/>
            <person name="Papp V."/>
            <person name="Albert L."/>
            <person name="Andreopoulos W."/>
            <person name="Angelini C."/>
            <person name="Antonin V."/>
            <person name="Barry K.W."/>
            <person name="Bougher N.L."/>
            <person name="Buchanan P."/>
            <person name="Buyck B."/>
            <person name="Bense V."/>
            <person name="Catcheside P."/>
            <person name="Chovatia M."/>
            <person name="Cooper J."/>
            <person name="Damon W."/>
            <person name="Desjardin D."/>
            <person name="Finy P."/>
            <person name="Geml J."/>
            <person name="Haridas S."/>
            <person name="Hughes K."/>
            <person name="Justo A."/>
            <person name="Karasinski D."/>
            <person name="Kautmanova I."/>
            <person name="Kiss B."/>
            <person name="Kocsube S."/>
            <person name="Kotiranta H."/>
            <person name="LaButti K.M."/>
            <person name="Lechner B.E."/>
            <person name="Liimatainen K."/>
            <person name="Lipzen A."/>
            <person name="Lukacs Z."/>
            <person name="Mihaltcheva S."/>
            <person name="Morgado L.N."/>
            <person name="Niskanen T."/>
            <person name="Noordeloos M.E."/>
            <person name="Ohm R.A."/>
            <person name="Ortiz-Santana B."/>
            <person name="Ovrebo C."/>
            <person name="Racz N."/>
            <person name="Riley R."/>
            <person name="Savchenko A."/>
            <person name="Shiryaev A."/>
            <person name="Soop K."/>
            <person name="Spirin V."/>
            <person name="Szebenyi C."/>
            <person name="Tomsovsky M."/>
            <person name="Tulloss R.E."/>
            <person name="Uehling J."/>
            <person name="Grigoriev I.V."/>
            <person name="Vagvolgyi C."/>
            <person name="Papp T."/>
            <person name="Martin F.M."/>
            <person name="Miettinen O."/>
            <person name="Hibbett D.S."/>
            <person name="Nagy L.G."/>
        </authorList>
    </citation>
    <scope>NUCLEOTIDE SEQUENCE [LARGE SCALE GENOMIC DNA]</scope>
    <source>
        <strain evidence="2 3">CBS 166.37</strain>
    </source>
</reference>